<dbReference type="AlphaFoldDB" id="A0A9W6P5Z3"/>
<evidence type="ECO:0000313" key="3">
    <source>
        <dbReference type="Proteomes" id="UP001165092"/>
    </source>
</evidence>
<comment type="caution">
    <text evidence="2">The sequence shown here is derived from an EMBL/GenBank/DDBJ whole genome shotgun (WGS) entry which is preliminary data.</text>
</comment>
<protein>
    <submittedName>
        <fullName evidence="2">Uncharacterized protein</fullName>
    </submittedName>
</protein>
<dbReference type="RefSeq" id="WP_285758898.1">
    <property type="nucleotide sequence ID" value="NZ_BSQG01000003.1"/>
</dbReference>
<keyword evidence="3" id="KW-1185">Reference proteome</keyword>
<feature type="transmembrane region" description="Helical" evidence="1">
    <location>
        <begin position="37"/>
        <end position="58"/>
    </location>
</feature>
<name>A0A9W6P5Z3_9ACTN</name>
<dbReference type="Proteomes" id="UP001165092">
    <property type="component" value="Unassembled WGS sequence"/>
</dbReference>
<proteinExistence type="predicted"/>
<keyword evidence="1" id="KW-1133">Transmembrane helix</keyword>
<organism evidence="2 3">
    <name type="scientific">Nocardiopsis ansamitocini</name>
    <dbReference type="NCBI Taxonomy" id="1670832"/>
    <lineage>
        <taxon>Bacteria</taxon>
        <taxon>Bacillati</taxon>
        <taxon>Actinomycetota</taxon>
        <taxon>Actinomycetes</taxon>
        <taxon>Streptosporangiales</taxon>
        <taxon>Nocardiopsidaceae</taxon>
        <taxon>Nocardiopsis</taxon>
    </lineage>
</organism>
<evidence type="ECO:0000313" key="2">
    <source>
        <dbReference type="EMBL" id="GLU47676.1"/>
    </source>
</evidence>
<gene>
    <name evidence="2" type="ORF">Nans01_20270</name>
</gene>
<dbReference type="EMBL" id="BSQG01000003">
    <property type="protein sequence ID" value="GLU47676.1"/>
    <property type="molecule type" value="Genomic_DNA"/>
</dbReference>
<sequence length="62" mass="6519">MKSWVLIGIGALCVLIGAVWGLQGWGYLQGSVMTGVTLWGIVGPVVLVAGLGLLVWGIRARR</sequence>
<evidence type="ECO:0000256" key="1">
    <source>
        <dbReference type="SAM" id="Phobius"/>
    </source>
</evidence>
<reference evidence="2" key="1">
    <citation type="submission" date="2023-02" db="EMBL/GenBank/DDBJ databases">
        <title>Nocardiopsis ansamitocini NBRC 112285.</title>
        <authorList>
            <person name="Ichikawa N."/>
            <person name="Sato H."/>
            <person name="Tonouchi N."/>
        </authorList>
    </citation>
    <scope>NUCLEOTIDE SEQUENCE</scope>
    <source>
        <strain evidence="2">NBRC 112285</strain>
    </source>
</reference>
<keyword evidence="1" id="KW-0812">Transmembrane</keyword>
<accession>A0A9W6P5Z3</accession>
<keyword evidence="1" id="KW-0472">Membrane</keyword>